<dbReference type="Gene3D" id="3.40.50.150">
    <property type="entry name" value="Vaccinia Virus protein VP39"/>
    <property type="match status" value="1"/>
</dbReference>
<dbReference type="Pfam" id="PF01420">
    <property type="entry name" value="Methylase_S"/>
    <property type="match status" value="1"/>
</dbReference>
<dbReference type="PANTHER" id="PTHR42933:SF1">
    <property type="entry name" value="SITE-SPECIFIC DNA-METHYLTRANSFERASE (ADENINE-SPECIFIC)"/>
    <property type="match status" value="1"/>
</dbReference>
<proteinExistence type="inferred from homology"/>
<organism evidence="13 15">
    <name type="scientific">Salinicoccus halodurans</name>
    <dbReference type="NCBI Taxonomy" id="407035"/>
    <lineage>
        <taxon>Bacteria</taxon>
        <taxon>Bacillati</taxon>
        <taxon>Bacillota</taxon>
        <taxon>Bacilli</taxon>
        <taxon>Bacillales</taxon>
        <taxon>Staphylococcaceae</taxon>
        <taxon>Salinicoccus</taxon>
    </lineage>
</organism>
<dbReference type="EMBL" id="FOTB01000006">
    <property type="protein sequence ID" value="SFK92987.1"/>
    <property type="molecule type" value="Genomic_DNA"/>
</dbReference>
<dbReference type="GO" id="GO:0032259">
    <property type="term" value="P:methylation"/>
    <property type="evidence" value="ECO:0007669"/>
    <property type="project" value="UniProtKB-KW"/>
</dbReference>
<evidence type="ECO:0000256" key="7">
    <source>
        <dbReference type="ARBA" id="ARBA00023125"/>
    </source>
</evidence>
<gene>
    <name evidence="12" type="ORF">AAT16_08115</name>
    <name evidence="13" type="ORF">SAMN05216235_2516</name>
</gene>
<dbReference type="Gene3D" id="3.90.220.20">
    <property type="entry name" value="DNA methylase specificity domains"/>
    <property type="match status" value="1"/>
</dbReference>
<dbReference type="EC" id="2.1.1.72" evidence="2"/>
<protein>
    <recommendedName>
        <fullName evidence="2">site-specific DNA-methyltransferase (adenine-specific)</fullName>
        <ecNumber evidence="2">2.1.1.72</ecNumber>
    </recommendedName>
</protein>
<dbReference type="InterPro" id="IPR003356">
    <property type="entry name" value="DNA_methylase_A-5"/>
</dbReference>
<keyword evidence="5" id="KW-0949">S-adenosyl-L-methionine</keyword>
<reference evidence="14" key="2">
    <citation type="submission" date="2015-04" db="EMBL/GenBank/DDBJ databases">
        <title>Complete genome sequence of Salinicoccus halodurans strain H3B36, isolated from the Qaidam basin of China.</title>
        <authorList>
            <person name="Ma Y."/>
            <person name="Jiang K."/>
            <person name="Xue Y."/>
        </authorList>
    </citation>
    <scope>NUCLEOTIDE SEQUENCE [LARGE SCALE GENOMIC DNA]</scope>
    <source>
        <strain evidence="14">H3B36</strain>
    </source>
</reference>
<reference evidence="13 15" key="3">
    <citation type="submission" date="2016-10" db="EMBL/GenBank/DDBJ databases">
        <authorList>
            <person name="Varghese N."/>
            <person name="Submissions S."/>
        </authorList>
    </citation>
    <scope>NUCLEOTIDE SEQUENCE [LARGE SCALE GENOMIC DNA]</scope>
    <source>
        <strain evidence="13 15">CGMCC 1.6501</strain>
    </source>
</reference>
<sequence length="539" mass="61824">MIQERVKNLYRIAGNVSNFSNIYSEVLDEYINNSYVNYEEYLSDKKAEMFGEIFEKLTNEEKVQVYDYLTDDYSGYITFDSLENLAIAIIKKYREEVTEVLDIGSGKASFIRKCVKEDIGQEYVGEEINNKLSRDSQNLVKLLNLKNVTFKNVDSLKSVSKDRYSVVYSNMPFLNKLTNEVLNTYSSYSSIPIKKSITPDWIFMERLYNSMDDDGLGIAIVRTSILYSHADKEIRRQFSESKNIRAIIRLPEKLSNATAIPTVMIVFDKSYKGPLSMVDATNLYEKKERSLNHMNENNINTVLDAIEEESEISTRIERSILKENDYIWNTAYYLNEETLNLVNPKRLGDIATVFRGRDITKKELNEDADESYAGHLLNIADLDNYLIKGLNQKLSTSLMDKYQKYKIQEKDILLTARGSNLKIAIADKSLVEKDVIASSNIAVIRVTDEKVDPYYILSYLIGEEGKIRLGKLQTGSIILVLSLGTLKDFQVPFVSLESQKNIAEKMKMELAGLKSTIKRLEKFEEKLPNIFESNEKGVN</sequence>
<feature type="domain" description="Type I restriction modification DNA specificity" evidence="10">
    <location>
        <begin position="344"/>
        <end position="507"/>
    </location>
</feature>
<dbReference type="InterPro" id="IPR000055">
    <property type="entry name" value="Restrct_endonuc_typeI_TRD"/>
</dbReference>
<evidence type="ECO:0000256" key="1">
    <source>
        <dbReference type="ARBA" id="ARBA00010923"/>
    </source>
</evidence>
<keyword evidence="14" id="KW-1185">Reference proteome</keyword>
<dbReference type="InterPro" id="IPR029063">
    <property type="entry name" value="SAM-dependent_MTases_sf"/>
</dbReference>
<keyword evidence="7" id="KW-0238">DNA-binding</keyword>
<dbReference type="GO" id="GO:0009007">
    <property type="term" value="F:site-specific DNA-methyltransferase (adenine-specific) activity"/>
    <property type="evidence" value="ECO:0007669"/>
    <property type="project" value="UniProtKB-EC"/>
</dbReference>
<dbReference type="PANTHER" id="PTHR42933">
    <property type="entry name" value="SLR6095 PROTEIN"/>
    <property type="match status" value="1"/>
</dbReference>
<dbReference type="KEGG" id="shv:AAT16_08115"/>
<evidence type="ECO:0000256" key="3">
    <source>
        <dbReference type="ARBA" id="ARBA00022603"/>
    </source>
</evidence>
<comment type="catalytic activity">
    <reaction evidence="8">
        <text>a 2'-deoxyadenosine in DNA + S-adenosyl-L-methionine = an N(6)-methyl-2'-deoxyadenosine in DNA + S-adenosyl-L-homocysteine + H(+)</text>
        <dbReference type="Rhea" id="RHEA:15197"/>
        <dbReference type="Rhea" id="RHEA-COMP:12418"/>
        <dbReference type="Rhea" id="RHEA-COMP:12419"/>
        <dbReference type="ChEBI" id="CHEBI:15378"/>
        <dbReference type="ChEBI" id="CHEBI:57856"/>
        <dbReference type="ChEBI" id="CHEBI:59789"/>
        <dbReference type="ChEBI" id="CHEBI:90615"/>
        <dbReference type="ChEBI" id="CHEBI:90616"/>
        <dbReference type="EC" id="2.1.1.72"/>
    </reaction>
</comment>
<accession>A0A0F7HMP0</accession>
<dbReference type="Pfam" id="PF02384">
    <property type="entry name" value="N6_Mtase"/>
    <property type="match status" value="1"/>
</dbReference>
<dbReference type="SUPFAM" id="SSF53335">
    <property type="entry name" value="S-adenosyl-L-methionine-dependent methyltransferases"/>
    <property type="match status" value="1"/>
</dbReference>
<dbReference type="GO" id="GO:0008170">
    <property type="term" value="F:N-methyltransferase activity"/>
    <property type="evidence" value="ECO:0007669"/>
    <property type="project" value="InterPro"/>
</dbReference>
<evidence type="ECO:0000259" key="11">
    <source>
        <dbReference type="Pfam" id="PF02384"/>
    </source>
</evidence>
<dbReference type="AlphaFoldDB" id="A0A0F7HMP0"/>
<evidence type="ECO:0000259" key="10">
    <source>
        <dbReference type="Pfam" id="PF01420"/>
    </source>
</evidence>
<dbReference type="InterPro" id="IPR044946">
    <property type="entry name" value="Restrct_endonuc_typeI_TRD_sf"/>
</dbReference>
<feature type="domain" description="DNA methylase adenine-specific" evidence="11">
    <location>
        <begin position="76"/>
        <end position="338"/>
    </location>
</feature>
<comment type="similarity">
    <text evidence="1">Belongs to the type-I restriction system S methylase family.</text>
</comment>
<keyword evidence="6" id="KW-0680">Restriction system</keyword>
<evidence type="ECO:0000256" key="5">
    <source>
        <dbReference type="ARBA" id="ARBA00022691"/>
    </source>
</evidence>
<evidence type="ECO:0000256" key="9">
    <source>
        <dbReference type="SAM" id="Coils"/>
    </source>
</evidence>
<dbReference type="OrthoDB" id="9814572at2"/>
<keyword evidence="9" id="KW-0175">Coiled coil</keyword>
<evidence type="ECO:0000313" key="15">
    <source>
        <dbReference type="Proteomes" id="UP000183090"/>
    </source>
</evidence>
<keyword evidence="4" id="KW-0808">Transferase</keyword>
<keyword evidence="3" id="KW-0489">Methyltransferase</keyword>
<feature type="coiled-coil region" evidence="9">
    <location>
        <begin position="496"/>
        <end position="523"/>
    </location>
</feature>
<dbReference type="EMBL" id="CP011366">
    <property type="protein sequence ID" value="AKG74201.1"/>
    <property type="molecule type" value="Genomic_DNA"/>
</dbReference>
<evidence type="ECO:0000313" key="13">
    <source>
        <dbReference type="EMBL" id="SFK92987.1"/>
    </source>
</evidence>
<name>A0A0F7HMP0_9STAP</name>
<evidence type="ECO:0000256" key="4">
    <source>
        <dbReference type="ARBA" id="ARBA00022679"/>
    </source>
</evidence>
<dbReference type="GO" id="GO:0009307">
    <property type="term" value="P:DNA restriction-modification system"/>
    <property type="evidence" value="ECO:0007669"/>
    <property type="project" value="UniProtKB-KW"/>
</dbReference>
<dbReference type="Proteomes" id="UP000183090">
    <property type="component" value="Unassembled WGS sequence"/>
</dbReference>
<dbReference type="Proteomes" id="UP000034029">
    <property type="component" value="Chromosome"/>
</dbReference>
<evidence type="ECO:0000313" key="14">
    <source>
        <dbReference type="Proteomes" id="UP000034029"/>
    </source>
</evidence>
<evidence type="ECO:0000256" key="2">
    <source>
        <dbReference type="ARBA" id="ARBA00011900"/>
    </source>
</evidence>
<evidence type="ECO:0000313" key="12">
    <source>
        <dbReference type="EMBL" id="AKG74201.1"/>
    </source>
</evidence>
<dbReference type="SUPFAM" id="SSF116734">
    <property type="entry name" value="DNA methylase specificity domain"/>
    <property type="match status" value="1"/>
</dbReference>
<reference evidence="12 14" key="1">
    <citation type="journal article" date="2015" name="Int. J. Syst. Evol. Microbiol.">
        <title>Complete genome sequence of Salinicoccus halodurans H3B36, isolated from the Qaidam Basin in China.</title>
        <authorList>
            <person name="Jiang K."/>
            <person name="Xue Y."/>
            <person name="Ma Y."/>
        </authorList>
    </citation>
    <scope>NUCLEOTIDE SEQUENCE [LARGE SCALE GENOMIC DNA]</scope>
    <source>
        <strain evidence="12 14">H3B36</strain>
    </source>
</reference>
<evidence type="ECO:0000256" key="6">
    <source>
        <dbReference type="ARBA" id="ARBA00022747"/>
    </source>
</evidence>
<dbReference type="GO" id="GO:0003677">
    <property type="term" value="F:DNA binding"/>
    <property type="evidence" value="ECO:0007669"/>
    <property type="project" value="UniProtKB-KW"/>
</dbReference>
<dbReference type="RefSeq" id="WP_046790383.1">
    <property type="nucleotide sequence ID" value="NZ_CP011366.1"/>
</dbReference>
<dbReference type="InterPro" id="IPR051537">
    <property type="entry name" value="DNA_Adenine_Mtase"/>
</dbReference>
<evidence type="ECO:0000256" key="8">
    <source>
        <dbReference type="ARBA" id="ARBA00047942"/>
    </source>
</evidence>